<evidence type="ECO:0000259" key="4">
    <source>
        <dbReference type="Pfam" id="PF07726"/>
    </source>
</evidence>
<dbReference type="PIRSF" id="PIRSF002849">
    <property type="entry name" value="AAA_ATPase_chaperone_MoxR_prd"/>
    <property type="match status" value="1"/>
</dbReference>
<comment type="caution">
    <text evidence="6">The sequence shown here is derived from an EMBL/GenBank/DDBJ whole genome shotgun (WGS) entry which is preliminary data.</text>
</comment>
<dbReference type="InterPro" id="IPR041628">
    <property type="entry name" value="ChlI/MoxR_AAA_lid"/>
</dbReference>
<dbReference type="SUPFAM" id="SSF52540">
    <property type="entry name" value="P-loop containing nucleoside triphosphate hydrolases"/>
    <property type="match status" value="1"/>
</dbReference>
<dbReference type="InterPro" id="IPR050764">
    <property type="entry name" value="CbbQ/NirQ/NorQ/GpvN"/>
</dbReference>
<sequence>MTQPVAQNDVGLLEGLKAARSEILTELRKVIVGQDTVVEQLLTVLFANGHCLVVGVPGLAKTLLVSTLAKILDLKFSRIQFTPDLMPSDITGTEILEDDPVTGKRAFKFLRGPIFANMVLADEINRTPPKTQAALLQSMQEYRVTAGGTTYPLALPFFVLATQNPIEFEGTYPLPEAQLDRFMFHISVGYPGEQEEERIVATTTSDYEAEPKKVMGVERILELQHLVRRVPVAEHVVRYAVRLARASRPSPQSDSFIRDWVSWGAGPRAAQYLVLGAKARAALAGRPTPAADDVKAVAPSVLRHRIIPNFNAEADGISSLDIIAKLLEATPSVDGKHS</sequence>
<evidence type="ECO:0000256" key="1">
    <source>
        <dbReference type="ARBA" id="ARBA00022741"/>
    </source>
</evidence>
<dbReference type="CDD" id="cd00009">
    <property type="entry name" value="AAA"/>
    <property type="match status" value="1"/>
</dbReference>
<dbReference type="PANTHER" id="PTHR42759:SF1">
    <property type="entry name" value="MAGNESIUM-CHELATASE SUBUNIT CHLD"/>
    <property type="match status" value="1"/>
</dbReference>
<evidence type="ECO:0000313" key="7">
    <source>
        <dbReference type="Proteomes" id="UP000317691"/>
    </source>
</evidence>
<accession>A0A538TGG7</accession>
<dbReference type="GO" id="GO:0016887">
    <property type="term" value="F:ATP hydrolysis activity"/>
    <property type="evidence" value="ECO:0007669"/>
    <property type="project" value="InterPro"/>
</dbReference>
<dbReference type="Pfam" id="PF17863">
    <property type="entry name" value="AAA_lid_2"/>
    <property type="match status" value="1"/>
</dbReference>
<dbReference type="EMBL" id="VBOZ01000036">
    <property type="protein sequence ID" value="TMQ62722.1"/>
    <property type="molecule type" value="Genomic_DNA"/>
</dbReference>
<dbReference type="FunFam" id="3.40.50.300:FF:000640">
    <property type="entry name" value="MoxR family ATPase"/>
    <property type="match status" value="1"/>
</dbReference>
<dbReference type="PANTHER" id="PTHR42759">
    <property type="entry name" value="MOXR FAMILY PROTEIN"/>
    <property type="match status" value="1"/>
</dbReference>
<evidence type="ECO:0000256" key="2">
    <source>
        <dbReference type="ARBA" id="ARBA00022840"/>
    </source>
</evidence>
<keyword evidence="2" id="KW-0067">ATP-binding</keyword>
<dbReference type="Proteomes" id="UP000317691">
    <property type="component" value="Unassembled WGS sequence"/>
</dbReference>
<evidence type="ECO:0000313" key="6">
    <source>
        <dbReference type="EMBL" id="TMQ62722.1"/>
    </source>
</evidence>
<keyword evidence="1" id="KW-0547">Nucleotide-binding</keyword>
<feature type="domain" description="ATPase AAA-3" evidence="4">
    <location>
        <begin position="50"/>
        <end position="184"/>
    </location>
</feature>
<dbReference type="Gene3D" id="1.10.8.80">
    <property type="entry name" value="Magnesium chelatase subunit I, C-Terminal domain"/>
    <property type="match status" value="1"/>
</dbReference>
<feature type="domain" description="ChlI/MoxR AAA lid" evidence="5">
    <location>
        <begin position="261"/>
        <end position="324"/>
    </location>
</feature>
<dbReference type="Pfam" id="PF07726">
    <property type="entry name" value="AAA_3"/>
    <property type="match status" value="1"/>
</dbReference>
<dbReference type="Gene3D" id="3.40.50.300">
    <property type="entry name" value="P-loop containing nucleotide triphosphate hydrolases"/>
    <property type="match status" value="1"/>
</dbReference>
<proteinExistence type="inferred from homology"/>
<dbReference type="GO" id="GO:0005524">
    <property type="term" value="F:ATP binding"/>
    <property type="evidence" value="ECO:0007669"/>
    <property type="project" value="UniProtKB-KW"/>
</dbReference>
<evidence type="ECO:0000256" key="3">
    <source>
        <dbReference type="ARBA" id="ARBA00061607"/>
    </source>
</evidence>
<comment type="similarity">
    <text evidence="3">Belongs to the MoxR family.</text>
</comment>
<evidence type="ECO:0000259" key="5">
    <source>
        <dbReference type="Pfam" id="PF17863"/>
    </source>
</evidence>
<organism evidence="6 7">
    <name type="scientific">Eiseniibacteriota bacterium</name>
    <dbReference type="NCBI Taxonomy" id="2212470"/>
    <lineage>
        <taxon>Bacteria</taxon>
        <taxon>Candidatus Eiseniibacteriota</taxon>
    </lineage>
</organism>
<gene>
    <name evidence="6" type="ORF">E6K79_11740</name>
</gene>
<dbReference type="InterPro" id="IPR011703">
    <property type="entry name" value="ATPase_AAA-3"/>
</dbReference>
<dbReference type="InterPro" id="IPR027417">
    <property type="entry name" value="P-loop_NTPase"/>
</dbReference>
<name>A0A538TGG7_UNCEI</name>
<protein>
    <submittedName>
        <fullName evidence="6">MoxR family ATPase</fullName>
    </submittedName>
</protein>
<reference evidence="6 7" key="1">
    <citation type="journal article" date="2019" name="Nat. Microbiol.">
        <title>Mediterranean grassland soil C-N compound turnover is dependent on rainfall and depth, and is mediated by genomically divergent microorganisms.</title>
        <authorList>
            <person name="Diamond S."/>
            <person name="Andeer P.F."/>
            <person name="Li Z."/>
            <person name="Crits-Christoph A."/>
            <person name="Burstein D."/>
            <person name="Anantharaman K."/>
            <person name="Lane K.R."/>
            <person name="Thomas B.C."/>
            <person name="Pan C."/>
            <person name="Northen T.R."/>
            <person name="Banfield J.F."/>
        </authorList>
    </citation>
    <scope>NUCLEOTIDE SEQUENCE [LARGE SCALE GENOMIC DNA]</scope>
    <source>
        <strain evidence="6">WS_9</strain>
    </source>
</reference>
<dbReference type="AlphaFoldDB" id="A0A538TGG7"/>